<comment type="subcellular location">
    <subcellularLocation>
        <location evidence="1">Cytoplasm</location>
    </subcellularLocation>
</comment>
<keyword evidence="6" id="KW-1185">Reference proteome</keyword>
<dbReference type="InterPro" id="IPR003787">
    <property type="entry name" value="Sulphur_relay_DsrE/F-like"/>
</dbReference>
<keyword evidence="4 5" id="KW-0808">Transferase</keyword>
<reference evidence="5 6" key="1">
    <citation type="journal article" date="2013" name="Int. J. Syst. Evol. Microbiol.">
        <title>Celerinatantimonas yamalensis sp. nov., a cold-adapted diazotrophic bacterium from a cold permafrost brine.</title>
        <authorList>
            <person name="Shcherbakova V."/>
            <person name="Chuvilskaya N."/>
            <person name="Rivkina E."/>
            <person name="Demidov N."/>
            <person name="Uchaeva V."/>
            <person name="Suetin S."/>
            <person name="Suzina N."/>
            <person name="Gilichinsky D."/>
        </authorList>
    </citation>
    <scope>NUCLEOTIDE SEQUENCE [LARGE SCALE GENOMIC DNA]</scope>
    <source>
        <strain evidence="5 6">C7</strain>
    </source>
</reference>
<dbReference type="EMBL" id="JBEQCT010000004">
    <property type="protein sequence ID" value="MFM2485516.1"/>
    <property type="molecule type" value="Genomic_DNA"/>
</dbReference>
<dbReference type="SUPFAM" id="SSF75169">
    <property type="entry name" value="DsrEFH-like"/>
    <property type="match status" value="1"/>
</dbReference>
<comment type="caution">
    <text evidence="5">The sequence shown here is derived from an EMBL/GenBank/DDBJ whole genome shotgun (WGS) entry which is preliminary data.</text>
</comment>
<dbReference type="InterPro" id="IPR017463">
    <property type="entry name" value="Sulphur_relay_TusD/DsrE"/>
</dbReference>
<gene>
    <name evidence="5" type="primary">tusD</name>
    <name evidence="5" type="ORF">ABUE30_10680</name>
</gene>
<sequence length="130" mass="14233">MTLRYTLLVTQPAYGRQGGTTALRFANSVYEAGHQLETVFFYLDGVSHANYLLSPASDEINLYARWCALAQRSGCSLLVCVSAAERRGVIGKAHASLNGWPHYNLQSPFIIAGLAELSIAMLQSDRVVQL</sequence>
<dbReference type="PANTHER" id="PTHR34874:SF3">
    <property type="entry name" value="SULFURTRANSFERASE TUSD"/>
    <property type="match status" value="1"/>
</dbReference>
<evidence type="ECO:0000313" key="6">
    <source>
        <dbReference type="Proteomes" id="UP001629953"/>
    </source>
</evidence>
<name>A0ABW9G768_9GAMM</name>
<dbReference type="NCBIfam" id="TIGR03012">
    <property type="entry name" value="sulf_tusD_dsrE"/>
    <property type="match status" value="1"/>
</dbReference>
<dbReference type="NCBIfam" id="NF001237">
    <property type="entry name" value="PRK00207.1"/>
    <property type="match status" value="1"/>
</dbReference>
<dbReference type="RefSeq" id="WP_408623751.1">
    <property type="nucleotide sequence ID" value="NZ_JBEQCT010000004.1"/>
</dbReference>
<dbReference type="Proteomes" id="UP001629953">
    <property type="component" value="Unassembled WGS sequence"/>
</dbReference>
<dbReference type="PANTHER" id="PTHR34874">
    <property type="entry name" value="PROTEIN YCHN"/>
    <property type="match status" value="1"/>
</dbReference>
<keyword evidence="3" id="KW-0963">Cytoplasm</keyword>
<dbReference type="Pfam" id="PF02635">
    <property type="entry name" value="DsrE"/>
    <property type="match status" value="1"/>
</dbReference>
<evidence type="ECO:0000256" key="4">
    <source>
        <dbReference type="ARBA" id="ARBA00022679"/>
    </source>
</evidence>
<dbReference type="GO" id="GO:0016740">
    <property type="term" value="F:transferase activity"/>
    <property type="evidence" value="ECO:0007669"/>
    <property type="project" value="UniProtKB-KW"/>
</dbReference>
<evidence type="ECO:0000256" key="2">
    <source>
        <dbReference type="ARBA" id="ARBA00007067"/>
    </source>
</evidence>
<comment type="similarity">
    <text evidence="2">Belongs to the DsrE/TusD family.</text>
</comment>
<protein>
    <submittedName>
        <fullName evidence="5">Sulfurtransferase complex subunit TusD</fullName>
        <ecNumber evidence="5">2.8.1.-</ecNumber>
    </submittedName>
</protein>
<dbReference type="Gene3D" id="3.40.1260.10">
    <property type="entry name" value="DsrEFH-like"/>
    <property type="match status" value="1"/>
</dbReference>
<organism evidence="5 6">
    <name type="scientific">Celerinatantimonas yamalensis</name>
    <dbReference type="NCBI Taxonomy" id="559956"/>
    <lineage>
        <taxon>Bacteria</taxon>
        <taxon>Pseudomonadati</taxon>
        <taxon>Pseudomonadota</taxon>
        <taxon>Gammaproteobacteria</taxon>
        <taxon>Celerinatantimonadaceae</taxon>
        <taxon>Celerinatantimonas</taxon>
    </lineage>
</organism>
<evidence type="ECO:0000256" key="1">
    <source>
        <dbReference type="ARBA" id="ARBA00004496"/>
    </source>
</evidence>
<evidence type="ECO:0000256" key="3">
    <source>
        <dbReference type="ARBA" id="ARBA00022490"/>
    </source>
</evidence>
<proteinExistence type="inferred from homology"/>
<dbReference type="InterPro" id="IPR027396">
    <property type="entry name" value="DsrEFH-like"/>
</dbReference>
<evidence type="ECO:0000313" key="5">
    <source>
        <dbReference type="EMBL" id="MFM2485516.1"/>
    </source>
</evidence>
<accession>A0ABW9G768</accession>
<dbReference type="EC" id="2.8.1.-" evidence="5"/>